<dbReference type="Proteomes" id="UP001470230">
    <property type="component" value="Unassembled WGS sequence"/>
</dbReference>
<feature type="compositionally biased region" description="Polar residues" evidence="1">
    <location>
        <begin position="1"/>
        <end position="29"/>
    </location>
</feature>
<dbReference type="EMBL" id="JAPFFF010000008">
    <property type="protein sequence ID" value="KAK8884908.1"/>
    <property type="molecule type" value="Genomic_DNA"/>
</dbReference>
<evidence type="ECO:0008006" key="6">
    <source>
        <dbReference type="Google" id="ProtNLM"/>
    </source>
</evidence>
<feature type="region of interest" description="Disordered" evidence="1">
    <location>
        <begin position="1"/>
        <end position="44"/>
    </location>
</feature>
<dbReference type="InterPro" id="IPR050560">
    <property type="entry name" value="MYB_TF"/>
</dbReference>
<proteinExistence type="predicted"/>
<keyword evidence="5" id="KW-1185">Reference proteome</keyword>
<dbReference type="PROSITE" id="PS51294">
    <property type="entry name" value="HTH_MYB"/>
    <property type="match status" value="2"/>
</dbReference>
<feature type="domain" description="HTH myb-type" evidence="3">
    <location>
        <begin position="117"/>
        <end position="158"/>
    </location>
</feature>
<comment type="caution">
    <text evidence="4">The sequence shown here is derived from an EMBL/GenBank/DDBJ whole genome shotgun (WGS) entry which is preliminary data.</text>
</comment>
<reference evidence="4 5" key="1">
    <citation type="submission" date="2024-04" db="EMBL/GenBank/DDBJ databases">
        <title>Tritrichomonas musculus Genome.</title>
        <authorList>
            <person name="Alves-Ferreira E."/>
            <person name="Grigg M."/>
            <person name="Lorenzi H."/>
            <person name="Galac M."/>
        </authorList>
    </citation>
    <scope>NUCLEOTIDE SEQUENCE [LARGE SCALE GENOMIC DNA]</scope>
    <source>
        <strain evidence="4 5">EAF2021</strain>
    </source>
</reference>
<sequence length="396" mass="43148">MTNQTPNSLISSPQTSLGNLQAQNSNQPPNVVALAPQGGPSQSPLAVATIDAQRKARLAGPSSKKVKFTKAEDAKLAMLVAEYSDNDWKTIAEHMSPRTARQCRERWTNYVNPSLSKDPWTPEEDLLLIEKHKEFGNHWKIIERYFNNRSKNNIKHRWASMKESYPNNSSITTSPSSVPLPDSTTAPINPSPQGAASSFPVSGSDIQTNSPSTEQSIPPSNPNISVGKRANRKKSANASSLLSSSNIVATLAAAKSNKANSSQVVTIPQINKIPQPVVNVVLHQQSLEPSVIEQSQIGFNIQNQANPMSFPAQMPFLDSGAGGMGRNGGYGMSTGIGGVTDFIGDVDVDTIREGDVSSYATLDPFQFFDRILDQHEVYVQSMDKTDFWSIPEENYF</sequence>
<protein>
    <recommendedName>
        <fullName evidence="6">Myb-like DNA-binding domain containing protein</fullName>
    </recommendedName>
</protein>
<name>A0ABR2K1Z5_9EUKA</name>
<accession>A0ABR2K1Z5</accession>
<dbReference type="PANTHER" id="PTHR45614">
    <property type="entry name" value="MYB PROTEIN-RELATED"/>
    <property type="match status" value="1"/>
</dbReference>
<gene>
    <name evidence="4" type="ORF">M9Y10_044031</name>
</gene>
<feature type="domain" description="HTH myb-type" evidence="3">
    <location>
        <begin position="60"/>
        <end position="115"/>
    </location>
</feature>
<dbReference type="Pfam" id="PF13921">
    <property type="entry name" value="Myb_DNA-bind_6"/>
    <property type="match status" value="1"/>
</dbReference>
<feature type="region of interest" description="Disordered" evidence="1">
    <location>
        <begin position="164"/>
        <end position="239"/>
    </location>
</feature>
<dbReference type="PROSITE" id="PS50090">
    <property type="entry name" value="MYB_LIKE"/>
    <property type="match status" value="2"/>
</dbReference>
<dbReference type="CDD" id="cd00167">
    <property type="entry name" value="SANT"/>
    <property type="match status" value="2"/>
</dbReference>
<dbReference type="InterPro" id="IPR017930">
    <property type="entry name" value="Myb_dom"/>
</dbReference>
<evidence type="ECO:0000259" key="2">
    <source>
        <dbReference type="PROSITE" id="PS50090"/>
    </source>
</evidence>
<dbReference type="SUPFAM" id="SSF46689">
    <property type="entry name" value="Homeodomain-like"/>
    <property type="match status" value="1"/>
</dbReference>
<dbReference type="InterPro" id="IPR001005">
    <property type="entry name" value="SANT/Myb"/>
</dbReference>
<dbReference type="PANTHER" id="PTHR45614:SF253">
    <property type="entry name" value="CHROMOSOME UNDETERMINED SCAFFOLD_38, WHOLE GENOME SHOTGUN SEQUENCE"/>
    <property type="match status" value="1"/>
</dbReference>
<evidence type="ECO:0000259" key="3">
    <source>
        <dbReference type="PROSITE" id="PS51294"/>
    </source>
</evidence>
<evidence type="ECO:0000256" key="1">
    <source>
        <dbReference type="SAM" id="MobiDB-lite"/>
    </source>
</evidence>
<feature type="domain" description="Myb-like" evidence="2">
    <location>
        <begin position="60"/>
        <end position="111"/>
    </location>
</feature>
<dbReference type="SMART" id="SM00717">
    <property type="entry name" value="SANT"/>
    <property type="match status" value="2"/>
</dbReference>
<dbReference type="InterPro" id="IPR009057">
    <property type="entry name" value="Homeodomain-like_sf"/>
</dbReference>
<evidence type="ECO:0000313" key="4">
    <source>
        <dbReference type="EMBL" id="KAK8884908.1"/>
    </source>
</evidence>
<organism evidence="4 5">
    <name type="scientific">Tritrichomonas musculus</name>
    <dbReference type="NCBI Taxonomy" id="1915356"/>
    <lineage>
        <taxon>Eukaryota</taxon>
        <taxon>Metamonada</taxon>
        <taxon>Parabasalia</taxon>
        <taxon>Tritrichomonadida</taxon>
        <taxon>Tritrichomonadidae</taxon>
        <taxon>Tritrichomonas</taxon>
    </lineage>
</organism>
<evidence type="ECO:0000313" key="5">
    <source>
        <dbReference type="Proteomes" id="UP001470230"/>
    </source>
</evidence>
<feature type="compositionally biased region" description="Polar residues" evidence="1">
    <location>
        <begin position="182"/>
        <end position="224"/>
    </location>
</feature>
<feature type="compositionally biased region" description="Low complexity" evidence="1">
    <location>
        <begin position="164"/>
        <end position="177"/>
    </location>
</feature>
<dbReference type="Gene3D" id="1.10.10.60">
    <property type="entry name" value="Homeodomain-like"/>
    <property type="match status" value="2"/>
</dbReference>
<feature type="domain" description="Myb-like" evidence="2">
    <location>
        <begin position="112"/>
        <end position="162"/>
    </location>
</feature>